<gene>
    <name evidence="3" type="ORF">NEOLEDRAFT_1241304</name>
</gene>
<dbReference type="Pfam" id="PF22215">
    <property type="entry name" value="MLKL_N"/>
    <property type="match status" value="1"/>
</dbReference>
<evidence type="ECO:0000313" key="3">
    <source>
        <dbReference type="EMBL" id="KZT26057.1"/>
    </source>
</evidence>
<dbReference type="InterPro" id="IPR036537">
    <property type="entry name" value="Adaptor_Cbl_N_dom_sf"/>
</dbReference>
<protein>
    <recommendedName>
        <fullName evidence="2">Mixed lineage kinase domain-containing protein</fullName>
    </recommendedName>
</protein>
<feature type="region of interest" description="Disordered" evidence="1">
    <location>
        <begin position="1"/>
        <end position="35"/>
    </location>
</feature>
<proteinExistence type="predicted"/>
<feature type="domain" description="Mixed lineage kinase" evidence="2">
    <location>
        <begin position="64"/>
        <end position="162"/>
    </location>
</feature>
<sequence length="263" mass="28911">MPSLGHAIRRRFGTSKQARQPANSARGKQGRRKRSSALDAASAALTILRGASKDAQIPGLSIAIGIAQKIVDRAQQAKSNKDDCLPVVERICGIIEALVDATRGKTLAEMDESLVRDIDRFAAALEDIRVDITKLSSRSVWKRLTTANDDKLAIKDCIDKLQAARGRFDVSMHTGTRIVAIALMHGQQALRPTLIRVEDQLEQTIDELRAELELVQKRSGITAADTAFQQKEGAVQLKLFEVWRGHAKDGILIGAAFFFFNNE</sequence>
<accession>A0A165T2W8</accession>
<evidence type="ECO:0000256" key="1">
    <source>
        <dbReference type="SAM" id="MobiDB-lite"/>
    </source>
</evidence>
<dbReference type="Gene3D" id="1.20.930.20">
    <property type="entry name" value="Adaptor protein Cbl, N-terminal domain"/>
    <property type="match status" value="1"/>
</dbReference>
<dbReference type="AlphaFoldDB" id="A0A165T2W8"/>
<dbReference type="InParanoid" id="A0A165T2W8"/>
<dbReference type="GO" id="GO:0007166">
    <property type="term" value="P:cell surface receptor signaling pathway"/>
    <property type="evidence" value="ECO:0007669"/>
    <property type="project" value="InterPro"/>
</dbReference>
<dbReference type="EMBL" id="KV425568">
    <property type="protein sequence ID" value="KZT26057.1"/>
    <property type="molecule type" value="Genomic_DNA"/>
</dbReference>
<keyword evidence="4" id="KW-1185">Reference proteome</keyword>
<dbReference type="InterPro" id="IPR059179">
    <property type="entry name" value="MLKL-like_MCAfunc"/>
</dbReference>
<dbReference type="CDD" id="cd21037">
    <property type="entry name" value="MLKL_NTD"/>
    <property type="match status" value="1"/>
</dbReference>
<dbReference type="InterPro" id="IPR054000">
    <property type="entry name" value="MLKL_N"/>
</dbReference>
<dbReference type="Proteomes" id="UP000076761">
    <property type="component" value="Unassembled WGS sequence"/>
</dbReference>
<name>A0A165T2W8_9AGAM</name>
<evidence type="ECO:0000259" key="2">
    <source>
        <dbReference type="Pfam" id="PF22215"/>
    </source>
</evidence>
<reference evidence="3 4" key="1">
    <citation type="journal article" date="2016" name="Mol. Biol. Evol.">
        <title>Comparative Genomics of Early-Diverging Mushroom-Forming Fungi Provides Insights into the Origins of Lignocellulose Decay Capabilities.</title>
        <authorList>
            <person name="Nagy L.G."/>
            <person name="Riley R."/>
            <person name="Tritt A."/>
            <person name="Adam C."/>
            <person name="Daum C."/>
            <person name="Floudas D."/>
            <person name="Sun H."/>
            <person name="Yadav J.S."/>
            <person name="Pangilinan J."/>
            <person name="Larsson K.H."/>
            <person name="Matsuura K."/>
            <person name="Barry K."/>
            <person name="Labutti K."/>
            <person name="Kuo R."/>
            <person name="Ohm R.A."/>
            <person name="Bhattacharya S.S."/>
            <person name="Shirouzu T."/>
            <person name="Yoshinaga Y."/>
            <person name="Martin F.M."/>
            <person name="Grigoriev I.V."/>
            <person name="Hibbett D.S."/>
        </authorList>
    </citation>
    <scope>NUCLEOTIDE SEQUENCE [LARGE SCALE GENOMIC DNA]</scope>
    <source>
        <strain evidence="3 4">HHB14362 ss-1</strain>
    </source>
</reference>
<dbReference type="OrthoDB" id="3022330at2759"/>
<organism evidence="3 4">
    <name type="scientific">Neolentinus lepideus HHB14362 ss-1</name>
    <dbReference type="NCBI Taxonomy" id="1314782"/>
    <lineage>
        <taxon>Eukaryota</taxon>
        <taxon>Fungi</taxon>
        <taxon>Dikarya</taxon>
        <taxon>Basidiomycota</taxon>
        <taxon>Agaricomycotina</taxon>
        <taxon>Agaricomycetes</taxon>
        <taxon>Gloeophyllales</taxon>
        <taxon>Gloeophyllaceae</taxon>
        <taxon>Neolentinus</taxon>
    </lineage>
</organism>
<feature type="compositionally biased region" description="Polar residues" evidence="1">
    <location>
        <begin position="14"/>
        <end position="23"/>
    </location>
</feature>
<evidence type="ECO:0000313" key="4">
    <source>
        <dbReference type="Proteomes" id="UP000076761"/>
    </source>
</evidence>